<protein>
    <submittedName>
        <fullName evidence="7">ABC transporter substrate-binding protein</fullName>
    </submittedName>
</protein>
<dbReference type="SUPFAM" id="SSF53822">
    <property type="entry name" value="Periplasmic binding protein-like I"/>
    <property type="match status" value="1"/>
</dbReference>
<comment type="caution">
    <text evidence="7">The sequence shown here is derived from an EMBL/GenBank/DDBJ whole genome shotgun (WGS) entry which is preliminary data.</text>
</comment>
<keyword evidence="2" id="KW-0813">Transport</keyword>
<keyword evidence="4" id="KW-0029">Amino-acid transport</keyword>
<proteinExistence type="inferred from homology"/>
<evidence type="ECO:0000256" key="3">
    <source>
        <dbReference type="ARBA" id="ARBA00022729"/>
    </source>
</evidence>
<feature type="signal peptide" evidence="5">
    <location>
        <begin position="1"/>
        <end position="26"/>
    </location>
</feature>
<accession>A0A149PK61</accession>
<evidence type="ECO:0000313" key="8">
    <source>
        <dbReference type="Proteomes" id="UP000075613"/>
    </source>
</evidence>
<gene>
    <name evidence="7" type="ORF">CI15_20015</name>
</gene>
<dbReference type="EMBL" id="LRBG01000031">
    <property type="protein sequence ID" value="KXU85461.1"/>
    <property type="molecule type" value="Genomic_DNA"/>
</dbReference>
<dbReference type="OrthoDB" id="8766630at2"/>
<dbReference type="InterPro" id="IPR028082">
    <property type="entry name" value="Peripla_BP_I"/>
</dbReference>
<name>A0A149PK61_9BURK</name>
<evidence type="ECO:0000259" key="6">
    <source>
        <dbReference type="Pfam" id="PF13458"/>
    </source>
</evidence>
<evidence type="ECO:0000313" key="7">
    <source>
        <dbReference type="EMBL" id="KXU85461.1"/>
    </source>
</evidence>
<dbReference type="Proteomes" id="UP000075613">
    <property type="component" value="Unassembled WGS sequence"/>
</dbReference>
<dbReference type="InterPro" id="IPR051010">
    <property type="entry name" value="BCAA_transport"/>
</dbReference>
<keyword evidence="3 5" id="KW-0732">Signal</keyword>
<sequence>MQNKKRTLLKAAAALVLAGSSVLAHADDVVKIGLIVPMSGPFASTGRQIDAAVKLYMAQHGDTVAGKKIQVILKDDTNVPDTTKRLAQELIVKDHVAVLAGFGLTPLALAAAPLATQAKVPMVVMAAATAMITEQSPYIVRSGFTLPQNTLGIARWAPKNGIKKVVTLVADYGPGIDAQNSFKKVFEAEGGSVVEQLRVPVANPDFSPFLQKVADLKPDALFIFVPSGAGAVFMKQFAERGLSKQGIKLIGTGDVVDDDILNGMGDVALGTVTSMHYTAALDNPENRAYVAAFEKANPGMRPNFHSVGAYDGMHLIYAALEATKGDTNGDKLLAAMKGQKWNSPRGPVELDAQTREMIQNVYITRTERVNGQLFNVPFDKVEAVKDPAKIK</sequence>
<organism evidence="7 8">
    <name type="scientific">Paraburkholderia monticola</name>
    <dbReference type="NCBI Taxonomy" id="1399968"/>
    <lineage>
        <taxon>Bacteria</taxon>
        <taxon>Pseudomonadati</taxon>
        <taxon>Pseudomonadota</taxon>
        <taxon>Betaproteobacteria</taxon>
        <taxon>Burkholderiales</taxon>
        <taxon>Burkholderiaceae</taxon>
        <taxon>Paraburkholderia</taxon>
    </lineage>
</organism>
<dbReference type="PRINTS" id="PR00337">
    <property type="entry name" value="LEUILEVALBP"/>
</dbReference>
<dbReference type="PANTHER" id="PTHR30483">
    <property type="entry name" value="LEUCINE-SPECIFIC-BINDING PROTEIN"/>
    <property type="match status" value="1"/>
</dbReference>
<dbReference type="CDD" id="cd20013">
    <property type="entry name" value="PBP1_RPA0985_benzoate-like"/>
    <property type="match status" value="1"/>
</dbReference>
<reference evidence="7 8" key="1">
    <citation type="journal article" date="2015" name="Int. J. Syst. Evol. Microbiol.">
        <title>Burkholderia monticola sp. nov., isolated from mountain soil.</title>
        <authorList>
            <person name="Baek I."/>
            <person name="Seo B."/>
            <person name="Lee I."/>
            <person name="Yi H."/>
            <person name="Chun J."/>
        </authorList>
    </citation>
    <scope>NUCLEOTIDE SEQUENCE [LARGE SCALE GENOMIC DNA]</scope>
    <source>
        <strain evidence="7 8">JC2948</strain>
    </source>
</reference>
<dbReference type="Gene3D" id="3.40.50.2300">
    <property type="match status" value="2"/>
</dbReference>
<dbReference type="AlphaFoldDB" id="A0A149PK61"/>
<dbReference type="STRING" id="1399968.CI15_20015"/>
<comment type="similarity">
    <text evidence="1">Belongs to the leucine-binding protein family.</text>
</comment>
<evidence type="ECO:0000256" key="4">
    <source>
        <dbReference type="ARBA" id="ARBA00022970"/>
    </source>
</evidence>
<feature type="chain" id="PRO_5007551329" evidence="5">
    <location>
        <begin position="27"/>
        <end position="391"/>
    </location>
</feature>
<keyword evidence="8" id="KW-1185">Reference proteome</keyword>
<dbReference type="PANTHER" id="PTHR30483:SF6">
    <property type="entry name" value="PERIPLASMIC BINDING PROTEIN OF ABC TRANSPORTER FOR NATURAL AMINO ACIDS"/>
    <property type="match status" value="1"/>
</dbReference>
<dbReference type="GO" id="GO:0006865">
    <property type="term" value="P:amino acid transport"/>
    <property type="evidence" value="ECO:0007669"/>
    <property type="project" value="UniProtKB-KW"/>
</dbReference>
<evidence type="ECO:0000256" key="1">
    <source>
        <dbReference type="ARBA" id="ARBA00010062"/>
    </source>
</evidence>
<evidence type="ECO:0000256" key="5">
    <source>
        <dbReference type="SAM" id="SignalP"/>
    </source>
</evidence>
<feature type="domain" description="Leucine-binding protein" evidence="6">
    <location>
        <begin position="30"/>
        <end position="367"/>
    </location>
</feature>
<dbReference type="RefSeq" id="WP_062130149.1">
    <property type="nucleotide sequence ID" value="NZ_LRBG01000031.1"/>
</dbReference>
<dbReference type="Pfam" id="PF13458">
    <property type="entry name" value="Peripla_BP_6"/>
    <property type="match status" value="1"/>
</dbReference>
<dbReference type="InterPro" id="IPR028081">
    <property type="entry name" value="Leu-bd"/>
</dbReference>
<dbReference type="InterPro" id="IPR000709">
    <property type="entry name" value="Leu_Ile_Val-bd"/>
</dbReference>
<evidence type="ECO:0000256" key="2">
    <source>
        <dbReference type="ARBA" id="ARBA00022448"/>
    </source>
</evidence>